<evidence type="ECO:0000313" key="2">
    <source>
        <dbReference type="Proteomes" id="UP000011866"/>
    </source>
</evidence>
<keyword evidence="2" id="KW-1185">Reference proteome</keyword>
<name>M5DNB5_9GAMM</name>
<proteinExistence type="predicted"/>
<accession>M5DNB5</accession>
<dbReference type="HOGENOM" id="CLU_150547_0_0_6"/>
<evidence type="ECO:0008006" key="3">
    <source>
        <dbReference type="Google" id="ProtNLM"/>
    </source>
</evidence>
<dbReference type="EMBL" id="HF680312">
    <property type="protein sequence ID" value="CCU70931.1"/>
    <property type="molecule type" value="Genomic_DNA"/>
</dbReference>
<reference evidence="1 2" key="1">
    <citation type="journal article" date="2013" name="Genome Announc.">
        <title>Genome Sequence of Thalassolituus oleivorans MIL-1 (DSM 14913T).</title>
        <authorList>
            <person name="Golyshin P.N."/>
            <person name="Werner J."/>
            <person name="Chernikova T.N."/>
            <person name="Tran H."/>
            <person name="Ferrer M."/>
            <person name="Yakimov M.M."/>
            <person name="Teeling H."/>
            <person name="Golyshina O.V."/>
        </authorList>
    </citation>
    <scope>NUCLEOTIDE SEQUENCE [LARGE SCALE GENOMIC DNA]</scope>
    <source>
        <strain evidence="1 2">MIL-1</strain>
    </source>
</reference>
<dbReference type="RefSeq" id="WP_015485671.1">
    <property type="nucleotide sequence ID" value="NC_020888.1"/>
</dbReference>
<sequence length="133" mass="13313">MALTADRNTPYRNGDTISAPVAASTTIYAGALVCADASGNAVPGATATTLTYLGRASEHVDNSAGSAGDVSIAIDHGKAFLFKNSGADAVTQASLGKVCYIVDDETVAATDGTSTRSAAGKVIEVSSEGVWVL</sequence>
<dbReference type="KEGG" id="tol:TOL_0492"/>
<dbReference type="Proteomes" id="UP000011866">
    <property type="component" value="Chromosome"/>
</dbReference>
<dbReference type="PATRIC" id="fig|1298593.3.peg.469"/>
<dbReference type="GeneID" id="79175477"/>
<organism evidence="1 2">
    <name type="scientific">Thalassolituus oleivorans MIL-1</name>
    <dbReference type="NCBI Taxonomy" id="1298593"/>
    <lineage>
        <taxon>Bacteria</taxon>
        <taxon>Pseudomonadati</taxon>
        <taxon>Pseudomonadota</taxon>
        <taxon>Gammaproteobacteria</taxon>
        <taxon>Oceanospirillales</taxon>
        <taxon>Oceanospirillaceae</taxon>
        <taxon>Thalassolituus</taxon>
    </lineage>
</organism>
<dbReference type="eggNOG" id="ENOG5032RYD">
    <property type="taxonomic scope" value="Bacteria"/>
</dbReference>
<gene>
    <name evidence="1" type="ORF">TOL_0492</name>
</gene>
<protein>
    <recommendedName>
        <fullName evidence="3">Bacteriophage protein</fullName>
    </recommendedName>
</protein>
<evidence type="ECO:0000313" key="1">
    <source>
        <dbReference type="EMBL" id="CCU70931.1"/>
    </source>
</evidence>
<dbReference type="AlphaFoldDB" id="M5DNB5"/>